<keyword evidence="4" id="KW-0496">Mitochondrion</keyword>
<keyword evidence="5" id="KW-0687">Ribonucleoprotein</keyword>
<feature type="domain" description="Ribosomal protein/NADH dehydrogenase" evidence="7">
    <location>
        <begin position="18"/>
        <end position="92"/>
    </location>
</feature>
<evidence type="ECO:0000313" key="8">
    <source>
        <dbReference type="EMBL" id="TFJ88450.1"/>
    </source>
</evidence>
<evidence type="ECO:0000313" key="9">
    <source>
        <dbReference type="Proteomes" id="UP000355283"/>
    </source>
</evidence>
<dbReference type="PANTHER" id="PTHR21396:SF2">
    <property type="entry name" value="LARGE RIBOSOMAL SUBUNIT PROTEIN ML43"/>
    <property type="match status" value="1"/>
</dbReference>
<dbReference type="Proteomes" id="UP000355283">
    <property type="component" value="Unassembled WGS sequence"/>
</dbReference>
<dbReference type="OrthoDB" id="88at2759"/>
<keyword evidence="9" id="KW-1185">Reference proteome</keyword>
<organism evidence="8 9">
    <name type="scientific">Nannochloropsis salina CCMP1776</name>
    <dbReference type="NCBI Taxonomy" id="1027361"/>
    <lineage>
        <taxon>Eukaryota</taxon>
        <taxon>Sar</taxon>
        <taxon>Stramenopiles</taxon>
        <taxon>Ochrophyta</taxon>
        <taxon>Eustigmatophyceae</taxon>
        <taxon>Eustigmatales</taxon>
        <taxon>Monodopsidaceae</taxon>
        <taxon>Microchloropsis</taxon>
        <taxon>Microchloropsis salina</taxon>
    </lineage>
</organism>
<dbReference type="InterPro" id="IPR039927">
    <property type="entry name" value="Ribosomal_mL43"/>
</dbReference>
<dbReference type="InterPro" id="IPR007741">
    <property type="entry name" value="Ribosomal_mL43/mS25/NADH_DH"/>
</dbReference>
<keyword evidence="3" id="KW-0689">Ribosomal protein</keyword>
<evidence type="ECO:0000259" key="7">
    <source>
        <dbReference type="SMART" id="SM00916"/>
    </source>
</evidence>
<evidence type="ECO:0000256" key="3">
    <source>
        <dbReference type="ARBA" id="ARBA00022980"/>
    </source>
</evidence>
<evidence type="ECO:0000256" key="4">
    <source>
        <dbReference type="ARBA" id="ARBA00023128"/>
    </source>
</evidence>
<sequence length="133" mass="14942">MSVRGVPQLRSLLLRYSDRDGSSRAMREYIGSRLVAFAQAHGHVKITTQLKRNVHPVVQADYVFGDPKVVCVRRATTAEEVEKVILALRNTTGRKVKPLNKPVVSRLPSVQGPWDPRMPLHKERLTLEHGAEA</sequence>
<dbReference type="Pfam" id="PF05047">
    <property type="entry name" value="L51_S25_CI-B8"/>
    <property type="match status" value="1"/>
</dbReference>
<evidence type="ECO:0000256" key="6">
    <source>
        <dbReference type="ARBA" id="ARBA00035188"/>
    </source>
</evidence>
<dbReference type="GO" id="GO:0003735">
    <property type="term" value="F:structural constituent of ribosome"/>
    <property type="evidence" value="ECO:0007669"/>
    <property type="project" value="InterPro"/>
</dbReference>
<evidence type="ECO:0000256" key="1">
    <source>
        <dbReference type="ARBA" id="ARBA00004173"/>
    </source>
</evidence>
<dbReference type="SMART" id="SM00916">
    <property type="entry name" value="L51_S25_CI-B8"/>
    <property type="match status" value="1"/>
</dbReference>
<dbReference type="GO" id="GO:0032543">
    <property type="term" value="P:mitochondrial translation"/>
    <property type="evidence" value="ECO:0007669"/>
    <property type="project" value="InterPro"/>
</dbReference>
<comment type="subcellular location">
    <subcellularLocation>
        <location evidence="1">Mitochondrion</location>
    </subcellularLocation>
</comment>
<dbReference type="SUPFAM" id="SSF52833">
    <property type="entry name" value="Thioredoxin-like"/>
    <property type="match status" value="1"/>
</dbReference>
<dbReference type="InterPro" id="IPR036249">
    <property type="entry name" value="Thioredoxin-like_sf"/>
</dbReference>
<name>A0A4D9DAG3_9STRA</name>
<comment type="caution">
    <text evidence="8">The sequence shown here is derived from an EMBL/GenBank/DDBJ whole genome shotgun (WGS) entry which is preliminary data.</text>
</comment>
<reference evidence="8 9" key="1">
    <citation type="submission" date="2019-01" db="EMBL/GenBank/DDBJ databases">
        <title>Nuclear Genome Assembly of the Microalgal Biofuel strain Nannochloropsis salina CCMP1776.</title>
        <authorList>
            <person name="Hovde B."/>
        </authorList>
    </citation>
    <scope>NUCLEOTIDE SEQUENCE [LARGE SCALE GENOMIC DNA]</scope>
    <source>
        <strain evidence="8 9">CCMP1776</strain>
    </source>
</reference>
<comment type="similarity">
    <text evidence="2">Belongs to the mitochondrion-specific ribosomal protein mL43 family.</text>
</comment>
<protein>
    <recommendedName>
        <fullName evidence="6">Large ribosomal subunit protein mL43</fullName>
    </recommendedName>
</protein>
<gene>
    <name evidence="8" type="ORF">NSK_000024</name>
</gene>
<accession>A0A4D9DAG3</accession>
<dbReference type="EMBL" id="SDOX01000001">
    <property type="protein sequence ID" value="TFJ88450.1"/>
    <property type="molecule type" value="Genomic_DNA"/>
</dbReference>
<dbReference type="GO" id="GO:0005762">
    <property type="term" value="C:mitochondrial large ribosomal subunit"/>
    <property type="evidence" value="ECO:0007669"/>
    <property type="project" value="TreeGrafter"/>
</dbReference>
<evidence type="ECO:0000256" key="5">
    <source>
        <dbReference type="ARBA" id="ARBA00023274"/>
    </source>
</evidence>
<dbReference type="AlphaFoldDB" id="A0A4D9DAG3"/>
<evidence type="ECO:0000256" key="2">
    <source>
        <dbReference type="ARBA" id="ARBA00006073"/>
    </source>
</evidence>
<dbReference type="PANTHER" id="PTHR21396">
    <property type="entry name" value="39S RIBOSOMAL PROTEIN L43"/>
    <property type="match status" value="1"/>
</dbReference>
<dbReference type="Gene3D" id="3.40.30.10">
    <property type="entry name" value="Glutaredoxin"/>
    <property type="match status" value="1"/>
</dbReference>
<proteinExistence type="inferred from homology"/>